<evidence type="ECO:0000313" key="1">
    <source>
        <dbReference type="EMBL" id="AIF71751.1"/>
    </source>
</evidence>
<dbReference type="Proteomes" id="UP000028562">
    <property type="component" value="Segment"/>
</dbReference>
<dbReference type="OrthoDB" id="17879at10239"/>
<protein>
    <recommendedName>
        <fullName evidence="3">DUF2513 domain-containing protein</fullName>
    </recommendedName>
</protein>
<dbReference type="GeneID" id="22807994"/>
<keyword evidence="2" id="KW-1185">Reference proteome</keyword>
<name>A0A075LZY1_9CAUD</name>
<evidence type="ECO:0000313" key="2">
    <source>
        <dbReference type="Proteomes" id="UP000028562"/>
    </source>
</evidence>
<accession>A0A075LZY1</accession>
<dbReference type="KEGG" id="vg:22807994"/>
<dbReference type="EMBL" id="KF831354">
    <property type="protein sequence ID" value="AIF71751.1"/>
    <property type="molecule type" value="Genomic_DNA"/>
</dbReference>
<dbReference type="InterPro" id="IPR019650">
    <property type="entry name" value="DUF2513"/>
</dbReference>
<organism evidence="1 2">
    <name type="scientific">Staphylococcus phage phiBU01</name>
    <dbReference type="NCBI Taxonomy" id="1519999"/>
    <lineage>
        <taxon>Viruses</taxon>
        <taxon>Duplodnaviria</taxon>
        <taxon>Heunggongvirae</taxon>
        <taxon>Uroviricota</taxon>
        <taxon>Caudoviricetes</taxon>
        <taxon>Bronfenbrennervirinae</taxon>
        <taxon>Biseptimavirus</taxon>
        <taxon>Biseptimavirus BU01</taxon>
    </lineage>
</organism>
<dbReference type="Pfam" id="PF10711">
    <property type="entry name" value="DUF2513"/>
    <property type="match status" value="1"/>
</dbReference>
<dbReference type="RefSeq" id="YP_009113139.1">
    <property type="nucleotide sequence ID" value="NC_026016.1"/>
</dbReference>
<sequence length="129" mass="15163">MISMKLDHDCVRHLLLEIETNKKIGEPLTEYNFKDNVVFGKYDFETVMYALLKLEEAKYVSVKFGWEDGHIYGYTINDITWSGHEFLDNIRDNHTWKEVKKVANKTTSMSVTLLSKLAFNYLTQKFNLT</sequence>
<reference evidence="1 2" key="1">
    <citation type="journal article" date="2014" name="PLoS ONE">
        <title>Beyond the Chromosome: The Prevalence of Unique Extra-Chromosomal Bacteriophages with Integrated Virulence Genes in Pathogenic Staphylococcus aureus.</title>
        <authorList>
            <person name="Utter B."/>
            <person name="Deutsch D.R."/>
            <person name="Schuch R."/>
            <person name="Winer B.Y."/>
            <person name="Verratti K."/>
            <person name="Bishop-Lilly K."/>
            <person name="Sozhamannan S."/>
            <person name="Fischetti V.A."/>
        </authorList>
    </citation>
    <scope>NUCLEOTIDE SEQUENCE [LARGE SCALE GENOMIC DNA]</scope>
</reference>
<evidence type="ECO:0008006" key="3">
    <source>
        <dbReference type="Google" id="ProtNLM"/>
    </source>
</evidence>
<proteinExistence type="predicted"/>